<dbReference type="Pfam" id="PF07883">
    <property type="entry name" value="Cupin_2"/>
    <property type="match status" value="1"/>
</dbReference>
<dbReference type="PATRIC" id="fig|37919.13.peg.7572"/>
<accession>A0A1B1KGT4</accession>
<dbReference type="PANTHER" id="PTHR35848:SF6">
    <property type="entry name" value="CUPIN TYPE-2 DOMAIN-CONTAINING PROTEIN"/>
    <property type="match status" value="1"/>
</dbReference>
<sequence length="156" mass="16499">MTDITTADPTALAVSAQLRDGRNAAVLRTSEIIPRQRGGGARTIPLVSQHVGGKDFLNGITMFGPGAAIPEHFHNCDESVLIIKGSAVAHIDGAEHPVTVGDNSFIPAGIPHFFCNASDTDELHIFWTYASVDANRTIVATGATTRIDEEHGTNLA</sequence>
<dbReference type="GO" id="GO:0046872">
    <property type="term" value="F:metal ion binding"/>
    <property type="evidence" value="ECO:0007669"/>
    <property type="project" value="UniProtKB-KW"/>
</dbReference>
<feature type="domain" description="Cupin type-2" evidence="2">
    <location>
        <begin position="61"/>
        <end position="129"/>
    </location>
</feature>
<proteinExistence type="predicted"/>
<evidence type="ECO:0000256" key="1">
    <source>
        <dbReference type="ARBA" id="ARBA00022723"/>
    </source>
</evidence>
<dbReference type="EMBL" id="CP009112">
    <property type="protein sequence ID" value="ANS31799.1"/>
    <property type="molecule type" value="Genomic_DNA"/>
</dbReference>
<dbReference type="InterPro" id="IPR014710">
    <property type="entry name" value="RmlC-like_jellyroll"/>
</dbReference>
<keyword evidence="1" id="KW-0479">Metal-binding</keyword>
<geneLocation type="plasmid" evidence="4">
    <name>pr1cp1</name>
</geneLocation>
<protein>
    <submittedName>
        <fullName evidence="3">WhiE protein</fullName>
    </submittedName>
</protein>
<gene>
    <name evidence="3" type="ORF">R1CP_35965</name>
</gene>
<dbReference type="Proteomes" id="UP000186108">
    <property type="component" value="Plasmid pR1CP1"/>
</dbReference>
<dbReference type="InterPro" id="IPR051610">
    <property type="entry name" value="GPI/OXD"/>
</dbReference>
<organism evidence="3 4">
    <name type="scientific">Rhodococcus opacus</name>
    <name type="common">Nocardia opaca</name>
    <dbReference type="NCBI Taxonomy" id="37919"/>
    <lineage>
        <taxon>Bacteria</taxon>
        <taxon>Bacillati</taxon>
        <taxon>Actinomycetota</taxon>
        <taxon>Actinomycetes</taxon>
        <taxon>Mycobacteriales</taxon>
        <taxon>Nocardiaceae</taxon>
        <taxon>Rhodococcus</taxon>
    </lineage>
</organism>
<dbReference type="Gene3D" id="2.60.120.10">
    <property type="entry name" value="Jelly Rolls"/>
    <property type="match status" value="1"/>
</dbReference>
<keyword evidence="3" id="KW-0614">Plasmid</keyword>
<evidence type="ECO:0000259" key="2">
    <source>
        <dbReference type="Pfam" id="PF07883"/>
    </source>
</evidence>
<reference evidence="3 4" key="1">
    <citation type="submission" date="2014-07" db="EMBL/GenBank/DDBJ databases">
        <authorList>
            <person name="Zhang J.E."/>
            <person name="Yang H."/>
            <person name="Guo J."/>
            <person name="Deng Z."/>
            <person name="Luo H."/>
            <person name="Luo M."/>
            <person name="Zhao B."/>
        </authorList>
    </citation>
    <scope>NUCLEOTIDE SEQUENCE [LARGE SCALE GENOMIC DNA]</scope>
    <source>
        <strain evidence="3 4">1CP</strain>
        <plasmid evidence="4">Plasmid pr1cp1</plasmid>
    </source>
</reference>
<name>A0A1B1KGT4_RHOOP</name>
<dbReference type="AlphaFoldDB" id="A0A1B1KGT4"/>
<dbReference type="InterPro" id="IPR011051">
    <property type="entry name" value="RmlC_Cupin_sf"/>
</dbReference>
<dbReference type="SUPFAM" id="SSF51182">
    <property type="entry name" value="RmlC-like cupins"/>
    <property type="match status" value="1"/>
</dbReference>
<evidence type="ECO:0000313" key="3">
    <source>
        <dbReference type="EMBL" id="ANS31799.1"/>
    </source>
</evidence>
<dbReference type="InterPro" id="IPR013096">
    <property type="entry name" value="Cupin_2"/>
</dbReference>
<dbReference type="PANTHER" id="PTHR35848">
    <property type="entry name" value="OXALATE-BINDING PROTEIN"/>
    <property type="match status" value="1"/>
</dbReference>
<dbReference type="RefSeq" id="WP_065493405.1">
    <property type="nucleotide sequence ID" value="NZ_CP009112.1"/>
</dbReference>
<evidence type="ECO:0000313" key="4">
    <source>
        <dbReference type="Proteomes" id="UP000186108"/>
    </source>
</evidence>